<keyword evidence="2" id="KW-1185">Reference proteome</keyword>
<proteinExistence type="predicted"/>
<accession>A0A502CGD2</accession>
<protein>
    <submittedName>
        <fullName evidence="1">DUF4238 domain-containing protein</fullName>
    </submittedName>
</protein>
<evidence type="ECO:0000313" key="2">
    <source>
        <dbReference type="Proteomes" id="UP000319486"/>
    </source>
</evidence>
<dbReference type="InterPro" id="IPR025332">
    <property type="entry name" value="DUF4238"/>
</dbReference>
<evidence type="ECO:0000313" key="1">
    <source>
        <dbReference type="EMBL" id="TPG11654.1"/>
    </source>
</evidence>
<dbReference type="Proteomes" id="UP000319486">
    <property type="component" value="Unassembled WGS sequence"/>
</dbReference>
<comment type="caution">
    <text evidence="1">The sequence shown here is derived from an EMBL/GenBank/DDBJ whole genome shotgun (WGS) entry which is preliminary data.</text>
</comment>
<dbReference type="EMBL" id="RCZO01000001">
    <property type="protein sequence ID" value="TPG11654.1"/>
    <property type="molecule type" value="Genomic_DNA"/>
</dbReference>
<dbReference type="AlphaFoldDB" id="A0A502CGD2"/>
<name>A0A502CGD2_9GAMM</name>
<reference evidence="1 2" key="1">
    <citation type="journal article" date="2019" name="Environ. Microbiol.">
        <title>Species interactions and distinct microbial communities in high Arctic permafrost affected cryosols are associated with the CH4 and CO2 gas fluxes.</title>
        <authorList>
            <person name="Altshuler I."/>
            <person name="Hamel J."/>
            <person name="Turney S."/>
            <person name="Magnuson E."/>
            <person name="Levesque R."/>
            <person name="Greer C."/>
            <person name="Whyte L.G."/>
        </authorList>
    </citation>
    <scope>NUCLEOTIDE SEQUENCE [LARGE SCALE GENOMIC DNA]</scope>
    <source>
        <strain evidence="1 2">S13Y</strain>
    </source>
</reference>
<gene>
    <name evidence="1" type="ORF">EAH88_03885</name>
</gene>
<dbReference type="Pfam" id="PF14022">
    <property type="entry name" value="DUF4238"/>
    <property type="match status" value="1"/>
</dbReference>
<sequence length="343" mass="38322">MPTWGLISVRPNPRVDRMTEAKIQHYVPKFHLRNFGLGKKDQLWVYDKQTARSFQTNAKNVASENRFYDFEIEGETYSLESSLSQIESKTKPVIERILHEDSVSGLGAQERATLGSFLASQFVRTKAFRMQWADLPRILRDKVASMGSSVSPGSQAEALIQDPSENQIKVDTTRMLLDAPLNFGPRFLDKIWFVAKTTNSNPFILGDNPVSLQNQVDMTLYGNLGLAVRGIEIYLPLSSTRALAMWCPSLAHQVGEAAKTINRLPPAIVSGQLKNPDGIIGLDSAPRNGSSFSYEPTHVMNFNSLQVARSERYLFSSKNDFSLAQKMIDDHPDIRSGQRLNAG</sequence>
<organism evidence="1 2">
    <name type="scientific">Rhodanobacter glycinis</name>
    <dbReference type="NCBI Taxonomy" id="582702"/>
    <lineage>
        <taxon>Bacteria</taxon>
        <taxon>Pseudomonadati</taxon>
        <taxon>Pseudomonadota</taxon>
        <taxon>Gammaproteobacteria</taxon>
        <taxon>Lysobacterales</taxon>
        <taxon>Rhodanobacteraceae</taxon>
        <taxon>Rhodanobacter</taxon>
    </lineage>
</organism>